<comment type="similarity">
    <text evidence="1">Belongs to the ROK (NagC/XylR) family.</text>
</comment>
<dbReference type="STRING" id="100884.GCA_000269565_00757"/>
<dbReference type="HOGENOM" id="CLU_036604_0_2_9"/>
<evidence type="ECO:0000313" key="2">
    <source>
        <dbReference type="EMBL" id="EFW03360.1"/>
    </source>
</evidence>
<accession>E7GF81</accession>
<dbReference type="PANTHER" id="PTHR18964">
    <property type="entry name" value="ROK (REPRESSOR, ORF, KINASE) FAMILY"/>
    <property type="match status" value="1"/>
</dbReference>
<comment type="caution">
    <text evidence="2">The sequence shown here is derived from an EMBL/GenBank/DDBJ whole genome shotgun (WGS) entry which is preliminary data.</text>
</comment>
<dbReference type="InterPro" id="IPR000600">
    <property type="entry name" value="ROK"/>
</dbReference>
<dbReference type="eggNOG" id="COG1940">
    <property type="taxonomic scope" value="Bacteria"/>
</dbReference>
<dbReference type="OrthoDB" id="9795247at2"/>
<dbReference type="EMBL" id="ADKX01000048">
    <property type="protein sequence ID" value="EFW03360.1"/>
    <property type="molecule type" value="Genomic_DNA"/>
</dbReference>
<sequence>MKTYLTFDVGGSAIKYALIQEDLSILDKSSVPTPMDSLEHFVETIGEIYDRYASQISGIAISMPGIIDPQKGYSYTGGALRYIEKLETVKVLQARCPINITIGNDAKCAANAEIGFGNLKDIQDGAVVILGTGIGGCLIKNHQVHTGRHFSAGEFSFMKTNCLDPIGLDYAWSDRNGIKGLLKRVQEELETDKKMSGKEIFELANQGNEKVIKGIDQFSLEVATQIFNVHIIFDCEKVAIGGGISAQPLLIEFIQKNLDAIYDNLGFDVYKPEIVPCHFRNDANLIGTLYQHLETYK</sequence>
<evidence type="ECO:0000313" key="3">
    <source>
        <dbReference type="Proteomes" id="UP000003157"/>
    </source>
</evidence>
<reference evidence="2 3" key="1">
    <citation type="submission" date="2010-12" db="EMBL/GenBank/DDBJ databases">
        <title>The Genome Sequence of Coprobacillus sp. strain 29_1.</title>
        <authorList>
            <consortium name="The Broad Institute Genome Sequencing Platform"/>
            <person name="Earl A."/>
            <person name="Ward D."/>
            <person name="Feldgarden M."/>
            <person name="Gevers D."/>
            <person name="Daigneault M."/>
            <person name="Sibley C.D."/>
            <person name="White A."/>
            <person name="Strauss J."/>
            <person name="Allen-Vercoe E."/>
            <person name="Young S.K."/>
            <person name="Zeng Q."/>
            <person name="Gargeya S."/>
            <person name="Fitzgerald M."/>
            <person name="Haas B."/>
            <person name="Abouelleil A."/>
            <person name="Alvarado L."/>
            <person name="Arachchi H.M."/>
            <person name="Berlin A."/>
            <person name="Brown A."/>
            <person name="Chapman S.B."/>
            <person name="Chen Z."/>
            <person name="Dunbar C."/>
            <person name="Freedman E."/>
            <person name="Gearin G."/>
            <person name="Gellesch M."/>
            <person name="Goldberg J."/>
            <person name="Griggs A."/>
            <person name="Gujja S."/>
            <person name="Heilman E."/>
            <person name="Heiman D."/>
            <person name="Howarth C."/>
            <person name="Larson L."/>
            <person name="Lui A."/>
            <person name="MacDonald P.J.P."/>
            <person name="Mehta T."/>
            <person name="Montmayeur A."/>
            <person name="Murphy C."/>
            <person name="Neiman D."/>
            <person name="Pearson M."/>
            <person name="Priest M."/>
            <person name="Roberts A."/>
            <person name="Saif S."/>
            <person name="Shea T."/>
            <person name="Shenoy N."/>
            <person name="Sisk P."/>
            <person name="Stolte C."/>
            <person name="Sykes S."/>
            <person name="White J."/>
            <person name="Yandava C."/>
            <person name="Nusbaum C."/>
            <person name="Birren B."/>
        </authorList>
    </citation>
    <scope>NUCLEOTIDE SEQUENCE [LARGE SCALE GENOMIC DNA]</scope>
    <source>
        <strain evidence="2 3">29_1</strain>
    </source>
</reference>
<dbReference type="InterPro" id="IPR043129">
    <property type="entry name" value="ATPase_NBD"/>
</dbReference>
<dbReference type="Proteomes" id="UP000003157">
    <property type="component" value="Unassembled WGS sequence"/>
</dbReference>
<dbReference type="Pfam" id="PF00480">
    <property type="entry name" value="ROK"/>
    <property type="match status" value="1"/>
</dbReference>
<evidence type="ECO:0000256" key="1">
    <source>
        <dbReference type="ARBA" id="ARBA00006479"/>
    </source>
</evidence>
<name>E7GF81_9FIRM</name>
<dbReference type="SUPFAM" id="SSF53067">
    <property type="entry name" value="Actin-like ATPase domain"/>
    <property type="match status" value="1"/>
</dbReference>
<dbReference type="PANTHER" id="PTHR18964:SF170">
    <property type="entry name" value="SUGAR KINASE"/>
    <property type="match status" value="1"/>
</dbReference>
<protein>
    <submittedName>
        <fullName evidence="2">ROK family protein</fullName>
    </submittedName>
</protein>
<dbReference type="GeneID" id="78228652"/>
<dbReference type="Gene3D" id="3.30.420.40">
    <property type="match status" value="2"/>
</dbReference>
<keyword evidence="3" id="KW-1185">Reference proteome</keyword>
<dbReference type="AlphaFoldDB" id="E7GF81"/>
<dbReference type="CDD" id="cd24152">
    <property type="entry name" value="ASKHA_NBD_ROK-like"/>
    <property type="match status" value="1"/>
</dbReference>
<organism evidence="2 3">
    <name type="scientific">Coprobacillus cateniformis</name>
    <dbReference type="NCBI Taxonomy" id="100884"/>
    <lineage>
        <taxon>Bacteria</taxon>
        <taxon>Bacillati</taxon>
        <taxon>Bacillota</taxon>
        <taxon>Erysipelotrichia</taxon>
        <taxon>Erysipelotrichales</taxon>
        <taxon>Coprobacillaceae</taxon>
        <taxon>Coprobacillus</taxon>
    </lineage>
</organism>
<gene>
    <name evidence="2" type="ORF">HMPREF9488_03424</name>
</gene>
<dbReference type="RefSeq" id="WP_008790506.1">
    <property type="nucleotide sequence ID" value="NZ_AKCB01000001.1"/>
</dbReference>
<proteinExistence type="inferred from homology"/>